<proteinExistence type="predicted"/>
<organism evidence="2">
    <name type="scientific">viral metagenome</name>
    <dbReference type="NCBI Taxonomy" id="1070528"/>
    <lineage>
        <taxon>unclassified sequences</taxon>
        <taxon>metagenomes</taxon>
        <taxon>organismal metagenomes</taxon>
    </lineage>
</organism>
<dbReference type="InterPro" id="IPR001841">
    <property type="entry name" value="Znf_RING"/>
</dbReference>
<dbReference type="Pfam" id="PF13639">
    <property type="entry name" value="zf-RING_2"/>
    <property type="match status" value="1"/>
</dbReference>
<dbReference type="AlphaFoldDB" id="A0A6C0CGC8"/>
<evidence type="ECO:0000313" key="2">
    <source>
        <dbReference type="EMBL" id="QHT02674.1"/>
    </source>
</evidence>
<feature type="domain" description="RING-type" evidence="1">
    <location>
        <begin position="18"/>
        <end position="64"/>
    </location>
</feature>
<protein>
    <recommendedName>
        <fullName evidence="1">RING-type domain-containing protein</fullName>
    </recommendedName>
</protein>
<reference evidence="2" key="1">
    <citation type="journal article" date="2020" name="Nature">
        <title>Giant virus diversity and host interactions through global metagenomics.</title>
        <authorList>
            <person name="Schulz F."/>
            <person name="Roux S."/>
            <person name="Paez-Espino D."/>
            <person name="Jungbluth S."/>
            <person name="Walsh D.A."/>
            <person name="Denef V.J."/>
            <person name="McMahon K.D."/>
            <person name="Konstantinidis K.T."/>
            <person name="Eloe-Fadrosh E.A."/>
            <person name="Kyrpides N.C."/>
            <person name="Woyke T."/>
        </authorList>
    </citation>
    <scope>NUCLEOTIDE SEQUENCE</scope>
    <source>
        <strain evidence="2">GVMAG-M-3300020595-32</strain>
    </source>
</reference>
<dbReference type="SUPFAM" id="SSF57850">
    <property type="entry name" value="RING/U-box"/>
    <property type="match status" value="1"/>
</dbReference>
<name>A0A6C0CGC8_9ZZZZ</name>
<evidence type="ECO:0000259" key="1">
    <source>
        <dbReference type="PROSITE" id="PS50089"/>
    </source>
</evidence>
<dbReference type="EMBL" id="MN739396">
    <property type="protein sequence ID" value="QHT02674.1"/>
    <property type="molecule type" value="Genomic_DNA"/>
</dbReference>
<dbReference type="InterPro" id="IPR013083">
    <property type="entry name" value="Znf_RING/FYVE/PHD"/>
</dbReference>
<dbReference type="PROSITE" id="PS50089">
    <property type="entry name" value="ZF_RING_2"/>
    <property type="match status" value="1"/>
</dbReference>
<dbReference type="SMART" id="SM00184">
    <property type="entry name" value="RING"/>
    <property type="match status" value="1"/>
</dbReference>
<accession>A0A6C0CGC8</accession>
<sequence length="220" mass="26288">MYQVFKKYIRSYYNMDTCSICLDDINENDKKYTLSCNHVFHFSCFRDYAFNKNTTFYKPCPNCKQLNLNICKPFDSVKENLSAFCTTPKRCSCKTLKGLKCKHKPYLFNYGMCYNHNKDIIKDDKMKILLLYINHLMQADIRSWSTKVSLIDVVKKLLLKFDNIKGLEDIYNYMFMFTADAKHNGINNYFTEREILYGYYDLDVPPQEWLETCVDKRILF</sequence>
<dbReference type="Gene3D" id="3.30.40.10">
    <property type="entry name" value="Zinc/RING finger domain, C3HC4 (zinc finger)"/>
    <property type="match status" value="1"/>
</dbReference>